<feature type="non-terminal residue" evidence="1">
    <location>
        <position position="134"/>
    </location>
</feature>
<reference evidence="1" key="1">
    <citation type="submission" date="2021-06" db="EMBL/GenBank/DDBJ databases">
        <authorList>
            <person name="Kallberg Y."/>
            <person name="Tangrot J."/>
            <person name="Rosling A."/>
        </authorList>
    </citation>
    <scope>NUCLEOTIDE SEQUENCE</scope>
    <source>
        <strain evidence="1">IL203A</strain>
    </source>
</reference>
<keyword evidence="2" id="KW-1185">Reference proteome</keyword>
<evidence type="ECO:0000313" key="2">
    <source>
        <dbReference type="Proteomes" id="UP000789702"/>
    </source>
</evidence>
<dbReference type="Proteomes" id="UP000789702">
    <property type="component" value="Unassembled WGS sequence"/>
</dbReference>
<accession>A0ACA9NHN3</accession>
<comment type="caution">
    <text evidence="1">The sequence shown here is derived from an EMBL/GenBank/DDBJ whole genome shotgun (WGS) entry which is preliminary data.</text>
</comment>
<protein>
    <submittedName>
        <fullName evidence="1">10405_t:CDS:1</fullName>
    </submittedName>
</protein>
<proteinExistence type="predicted"/>
<evidence type="ECO:0000313" key="1">
    <source>
        <dbReference type="EMBL" id="CAG8650568.1"/>
    </source>
</evidence>
<gene>
    <name evidence="1" type="ORF">DHETER_LOCUS9276</name>
</gene>
<dbReference type="EMBL" id="CAJVPU010016040">
    <property type="protein sequence ID" value="CAG8650568.1"/>
    <property type="molecule type" value="Genomic_DNA"/>
</dbReference>
<sequence>MQNFKEFFKFSPKNTNSRPNEQNESNEIYGGDFVERYESKEECLDLNTPSTENATSISTHNKDLNDNVNESKKQIDQHKNNAMLKENSILPKNMYDQTFLKSYLDLKEELKSSREQLQNHKRKLETKDDEISNF</sequence>
<name>A0ACA9NHN3_9GLOM</name>
<organism evidence="1 2">
    <name type="scientific">Dentiscutata heterogama</name>
    <dbReference type="NCBI Taxonomy" id="1316150"/>
    <lineage>
        <taxon>Eukaryota</taxon>
        <taxon>Fungi</taxon>
        <taxon>Fungi incertae sedis</taxon>
        <taxon>Mucoromycota</taxon>
        <taxon>Glomeromycotina</taxon>
        <taxon>Glomeromycetes</taxon>
        <taxon>Diversisporales</taxon>
        <taxon>Gigasporaceae</taxon>
        <taxon>Dentiscutata</taxon>
    </lineage>
</organism>